<dbReference type="STRING" id="4081.A0A3Q7FFZ7"/>
<dbReference type="Gramene" id="Solyc03g033940.1.1">
    <property type="protein sequence ID" value="Solyc03g033940.1.1.1"/>
    <property type="gene ID" value="Solyc03g033940.1"/>
</dbReference>
<dbReference type="SMART" id="SM00432">
    <property type="entry name" value="MADS"/>
    <property type="match status" value="1"/>
</dbReference>
<dbReference type="GO" id="GO:0005634">
    <property type="term" value="C:nucleus"/>
    <property type="evidence" value="ECO:0007669"/>
    <property type="project" value="UniProtKB-SubCell"/>
</dbReference>
<feature type="region of interest" description="Disordered" evidence="6">
    <location>
        <begin position="169"/>
        <end position="188"/>
    </location>
</feature>
<dbReference type="Gene3D" id="3.40.1810.10">
    <property type="entry name" value="Transcription factor, MADS-box"/>
    <property type="match status" value="1"/>
</dbReference>
<keyword evidence="2" id="KW-0805">Transcription regulation</keyword>
<evidence type="ECO:0000259" key="7">
    <source>
        <dbReference type="PROSITE" id="PS50066"/>
    </source>
</evidence>
<name>A0A3Q7FFZ7_SOLLC</name>
<protein>
    <recommendedName>
        <fullName evidence="7">MADS-box domain-containing protein</fullName>
    </recommendedName>
</protein>
<accession>A0A3Q7FFZ7</accession>
<keyword evidence="9" id="KW-1185">Reference proteome</keyword>
<dbReference type="OrthoDB" id="1098072at2759"/>
<dbReference type="Proteomes" id="UP000004994">
    <property type="component" value="Chromosome 3"/>
</dbReference>
<organism evidence="8">
    <name type="scientific">Solanum lycopersicum</name>
    <name type="common">Tomato</name>
    <name type="synonym">Lycopersicon esculentum</name>
    <dbReference type="NCBI Taxonomy" id="4081"/>
    <lineage>
        <taxon>Eukaryota</taxon>
        <taxon>Viridiplantae</taxon>
        <taxon>Streptophyta</taxon>
        <taxon>Embryophyta</taxon>
        <taxon>Tracheophyta</taxon>
        <taxon>Spermatophyta</taxon>
        <taxon>Magnoliopsida</taxon>
        <taxon>eudicotyledons</taxon>
        <taxon>Gunneridae</taxon>
        <taxon>Pentapetalae</taxon>
        <taxon>asterids</taxon>
        <taxon>lamiids</taxon>
        <taxon>Solanales</taxon>
        <taxon>Solanaceae</taxon>
        <taxon>Solanoideae</taxon>
        <taxon>Solaneae</taxon>
        <taxon>Solanum</taxon>
        <taxon>Solanum subgen. Lycopersicon</taxon>
    </lineage>
</organism>
<dbReference type="AlphaFoldDB" id="A0A3Q7FFZ7"/>
<dbReference type="InterPro" id="IPR002100">
    <property type="entry name" value="TF_MADSbox"/>
</dbReference>
<proteinExistence type="predicted"/>
<dbReference type="PaxDb" id="4081-Solyc03g033940.1.1"/>
<dbReference type="EnsemblPlants" id="Solyc03g033940.1.1">
    <property type="protein sequence ID" value="Solyc03g033940.1.1.1"/>
    <property type="gene ID" value="Solyc03g033940.1"/>
</dbReference>
<dbReference type="GO" id="GO:0006357">
    <property type="term" value="P:regulation of transcription by RNA polymerase II"/>
    <property type="evidence" value="ECO:0000318"/>
    <property type="project" value="GO_Central"/>
</dbReference>
<dbReference type="GO" id="GO:0046983">
    <property type="term" value="F:protein dimerization activity"/>
    <property type="evidence" value="ECO:0007669"/>
    <property type="project" value="InterPro"/>
</dbReference>
<reference evidence="8" key="1">
    <citation type="journal article" date="2012" name="Nature">
        <title>The tomato genome sequence provides insights into fleshy fruit evolution.</title>
        <authorList>
            <consortium name="Tomato Genome Consortium"/>
        </authorList>
    </citation>
    <scope>NUCLEOTIDE SEQUENCE [LARGE SCALE GENOMIC DNA]</scope>
    <source>
        <strain evidence="8">cv. Heinz 1706</strain>
    </source>
</reference>
<dbReference type="SUPFAM" id="SSF55455">
    <property type="entry name" value="SRF-like"/>
    <property type="match status" value="1"/>
</dbReference>
<sequence>MEDKKTAGRQKIPIEKLQDETKRKVAFSKRLPSLYKNASKIVRACNVDIGIVSSCPSGRTQYSYVHPTSVVVIDHFVNPIMELDLGTRLVAENASNIAIENNIRLNELEAREAAEKEKIRSLEQMNNAREKCWWESIDQIDAENLTTFETTLNFAEGILKDQLKKLEIETSSSSEAPPENEDSYSSIL</sequence>
<keyword evidence="4" id="KW-0804">Transcription</keyword>
<keyword evidence="3" id="KW-0238">DNA-binding</keyword>
<evidence type="ECO:0000313" key="9">
    <source>
        <dbReference type="Proteomes" id="UP000004994"/>
    </source>
</evidence>
<gene>
    <name evidence="8" type="primary">LOC101248550</name>
</gene>
<evidence type="ECO:0000313" key="8">
    <source>
        <dbReference type="EnsemblPlants" id="Solyc03g033940.1.1.1"/>
    </source>
</evidence>
<keyword evidence="5" id="KW-0539">Nucleus</keyword>
<evidence type="ECO:0000256" key="5">
    <source>
        <dbReference type="ARBA" id="ARBA00023242"/>
    </source>
</evidence>
<reference evidence="8" key="2">
    <citation type="submission" date="2019-01" db="UniProtKB">
        <authorList>
            <consortium name="EnsemblPlants"/>
        </authorList>
    </citation>
    <scope>IDENTIFICATION</scope>
    <source>
        <strain evidence="8">cv. Heinz 1706</strain>
    </source>
</reference>
<dbReference type="GO" id="GO:0000981">
    <property type="term" value="F:DNA-binding transcription factor activity, RNA polymerase II-specific"/>
    <property type="evidence" value="ECO:0000318"/>
    <property type="project" value="GO_Central"/>
</dbReference>
<comment type="subcellular location">
    <subcellularLocation>
        <location evidence="1">Nucleus</location>
    </subcellularLocation>
</comment>
<dbReference type="InterPro" id="IPR036879">
    <property type="entry name" value="TF_MADSbox_sf"/>
</dbReference>
<feature type="domain" description="MADS-box" evidence="7">
    <location>
        <begin position="7"/>
        <end position="59"/>
    </location>
</feature>
<dbReference type="OMA" id="SHIAFME"/>
<dbReference type="GO" id="GO:0000978">
    <property type="term" value="F:RNA polymerase II cis-regulatory region sequence-specific DNA binding"/>
    <property type="evidence" value="ECO:0000318"/>
    <property type="project" value="GO_Central"/>
</dbReference>
<evidence type="ECO:0000256" key="2">
    <source>
        <dbReference type="ARBA" id="ARBA00023015"/>
    </source>
</evidence>
<dbReference type="InParanoid" id="A0A3Q7FFZ7"/>
<dbReference type="PROSITE" id="PS50066">
    <property type="entry name" value="MADS_BOX_2"/>
    <property type="match status" value="1"/>
</dbReference>
<evidence type="ECO:0000256" key="6">
    <source>
        <dbReference type="SAM" id="MobiDB-lite"/>
    </source>
</evidence>
<dbReference type="Pfam" id="PF00319">
    <property type="entry name" value="SRF-TF"/>
    <property type="match status" value="1"/>
</dbReference>
<dbReference type="PANTHER" id="PTHR11945">
    <property type="entry name" value="MADS BOX PROTEIN"/>
    <property type="match status" value="1"/>
</dbReference>
<dbReference type="SMR" id="A0A3Q7FFZ7"/>
<evidence type="ECO:0000256" key="1">
    <source>
        <dbReference type="ARBA" id="ARBA00004123"/>
    </source>
</evidence>
<evidence type="ECO:0000256" key="3">
    <source>
        <dbReference type="ARBA" id="ARBA00023125"/>
    </source>
</evidence>
<dbReference type="PANTHER" id="PTHR11945:SF824">
    <property type="entry name" value="MADS-BOX DOMAIN-CONTAINING PROTEIN"/>
    <property type="match status" value="1"/>
</dbReference>
<evidence type="ECO:0000256" key="4">
    <source>
        <dbReference type="ARBA" id="ARBA00023163"/>
    </source>
</evidence>